<keyword evidence="4" id="KW-0472">Membrane</keyword>
<dbReference type="PANTHER" id="PTHR19957:SF307">
    <property type="entry name" value="PROTEIN SSO1-RELATED"/>
    <property type="match status" value="1"/>
</dbReference>
<dbReference type="EMBL" id="JACAZH010000002">
    <property type="protein sequence ID" value="KAF7375573.1"/>
    <property type="molecule type" value="Genomic_DNA"/>
</dbReference>
<keyword evidence="3" id="KW-1133">Transmembrane helix</keyword>
<dbReference type="SUPFAM" id="SSF47661">
    <property type="entry name" value="t-snare proteins"/>
    <property type="match status" value="1"/>
</dbReference>
<dbReference type="GO" id="GO:0031201">
    <property type="term" value="C:SNARE complex"/>
    <property type="evidence" value="ECO:0007669"/>
    <property type="project" value="TreeGrafter"/>
</dbReference>
<reference evidence="7" key="1">
    <citation type="submission" date="2020-05" db="EMBL/GenBank/DDBJ databases">
        <title>Mycena genomes resolve the evolution of fungal bioluminescence.</title>
        <authorList>
            <person name="Tsai I.J."/>
        </authorList>
    </citation>
    <scope>NUCLEOTIDE SEQUENCE</scope>
    <source>
        <strain evidence="7">160909Yilan</strain>
    </source>
</reference>
<accession>A0A8H6ZAM3</accession>
<dbReference type="PANTHER" id="PTHR19957">
    <property type="entry name" value="SYNTAXIN"/>
    <property type="match status" value="1"/>
</dbReference>
<keyword evidence="8" id="KW-1185">Reference proteome</keyword>
<proteinExistence type="predicted"/>
<evidence type="ECO:0000256" key="5">
    <source>
        <dbReference type="SAM" id="MobiDB-lite"/>
    </source>
</evidence>
<dbReference type="GO" id="GO:0005886">
    <property type="term" value="C:plasma membrane"/>
    <property type="evidence" value="ECO:0007669"/>
    <property type="project" value="TreeGrafter"/>
</dbReference>
<name>A0A8H6ZAM3_9AGAR</name>
<dbReference type="InterPro" id="IPR006011">
    <property type="entry name" value="Syntaxin_N"/>
</dbReference>
<feature type="region of interest" description="Disordered" evidence="5">
    <location>
        <begin position="1"/>
        <end position="25"/>
    </location>
</feature>
<comment type="caution">
    <text evidence="7">The sequence shown here is derived from an EMBL/GenBank/DDBJ whole genome shotgun (WGS) entry which is preliminary data.</text>
</comment>
<dbReference type="GO" id="GO:0006887">
    <property type="term" value="P:exocytosis"/>
    <property type="evidence" value="ECO:0007669"/>
    <property type="project" value="TreeGrafter"/>
</dbReference>
<evidence type="ECO:0000256" key="1">
    <source>
        <dbReference type="ARBA" id="ARBA00004211"/>
    </source>
</evidence>
<comment type="subcellular location">
    <subcellularLocation>
        <location evidence="1">Membrane</location>
        <topology evidence="1">Single-pass type IV membrane protein</topology>
    </subcellularLocation>
</comment>
<dbReference type="Proteomes" id="UP000623467">
    <property type="component" value="Unassembled WGS sequence"/>
</dbReference>
<dbReference type="GO" id="GO:0000149">
    <property type="term" value="F:SNARE binding"/>
    <property type="evidence" value="ECO:0007669"/>
    <property type="project" value="TreeGrafter"/>
</dbReference>
<dbReference type="Pfam" id="PF00804">
    <property type="entry name" value="Syntaxin"/>
    <property type="match status" value="1"/>
</dbReference>
<dbReference type="AlphaFoldDB" id="A0A8H6ZAM3"/>
<dbReference type="Gene3D" id="1.20.58.70">
    <property type="match status" value="1"/>
</dbReference>
<evidence type="ECO:0000256" key="3">
    <source>
        <dbReference type="ARBA" id="ARBA00022989"/>
    </source>
</evidence>
<keyword evidence="2" id="KW-0812">Transmembrane</keyword>
<evidence type="ECO:0000313" key="8">
    <source>
        <dbReference type="Proteomes" id="UP000623467"/>
    </source>
</evidence>
<evidence type="ECO:0000259" key="6">
    <source>
        <dbReference type="SMART" id="SM00503"/>
    </source>
</evidence>
<dbReference type="OrthoDB" id="10255013at2759"/>
<dbReference type="GO" id="GO:0005484">
    <property type="term" value="F:SNAP receptor activity"/>
    <property type="evidence" value="ECO:0007669"/>
    <property type="project" value="TreeGrafter"/>
</dbReference>
<dbReference type="InterPro" id="IPR010989">
    <property type="entry name" value="SNARE"/>
</dbReference>
<feature type="domain" description="Syntaxin N-terminal" evidence="6">
    <location>
        <begin position="37"/>
        <end position="156"/>
    </location>
</feature>
<dbReference type="GO" id="GO:0048278">
    <property type="term" value="P:vesicle docking"/>
    <property type="evidence" value="ECO:0007669"/>
    <property type="project" value="TreeGrafter"/>
</dbReference>
<dbReference type="InterPro" id="IPR045242">
    <property type="entry name" value="Syntaxin"/>
</dbReference>
<sequence length="288" mass="32210">MATDRLAAYRAQRQADQPPHMSPELMGMNATGNENGPSLPEMNDFRVEVSSVQDAIATFNANVTRISALNTRSLNASPENDVDAVKQELDGLVAATMALSTQLKDRLKQLQATVLPGARGRQEKEMRRRVTHVRARFTEALQTFAQVEQDYRAKLHQRIEGQYKIVKPDATPEEIADAISGGGDQVSMQALTTSLSSEARSAFTEVQSQAQDVQRVEQTLKELAQLFHDMTVLVGEQDDSGLLVYVEKHAAEGLKDPTIAIDVNYSVFYSHPRYPRWKRWLRFFICSS</sequence>
<evidence type="ECO:0000313" key="7">
    <source>
        <dbReference type="EMBL" id="KAF7375573.1"/>
    </source>
</evidence>
<gene>
    <name evidence="7" type="ORF">MSAN_00445600</name>
</gene>
<organism evidence="7 8">
    <name type="scientific">Mycena sanguinolenta</name>
    <dbReference type="NCBI Taxonomy" id="230812"/>
    <lineage>
        <taxon>Eukaryota</taxon>
        <taxon>Fungi</taxon>
        <taxon>Dikarya</taxon>
        <taxon>Basidiomycota</taxon>
        <taxon>Agaricomycotina</taxon>
        <taxon>Agaricomycetes</taxon>
        <taxon>Agaricomycetidae</taxon>
        <taxon>Agaricales</taxon>
        <taxon>Marasmiineae</taxon>
        <taxon>Mycenaceae</taxon>
        <taxon>Mycena</taxon>
    </lineage>
</organism>
<dbReference type="SMART" id="SM00503">
    <property type="entry name" value="SynN"/>
    <property type="match status" value="1"/>
</dbReference>
<evidence type="ECO:0000256" key="4">
    <source>
        <dbReference type="ARBA" id="ARBA00023136"/>
    </source>
</evidence>
<dbReference type="GO" id="GO:0006886">
    <property type="term" value="P:intracellular protein transport"/>
    <property type="evidence" value="ECO:0007669"/>
    <property type="project" value="TreeGrafter"/>
</dbReference>
<dbReference type="GO" id="GO:0012505">
    <property type="term" value="C:endomembrane system"/>
    <property type="evidence" value="ECO:0007669"/>
    <property type="project" value="TreeGrafter"/>
</dbReference>
<dbReference type="GO" id="GO:0006906">
    <property type="term" value="P:vesicle fusion"/>
    <property type="evidence" value="ECO:0007669"/>
    <property type="project" value="TreeGrafter"/>
</dbReference>
<protein>
    <submittedName>
        <fullName evidence="7">Syntaxin-like protein psy1</fullName>
    </submittedName>
</protein>
<evidence type="ECO:0000256" key="2">
    <source>
        <dbReference type="ARBA" id="ARBA00022692"/>
    </source>
</evidence>